<keyword evidence="1" id="KW-0812">Transmembrane</keyword>
<feature type="non-terminal residue" evidence="2">
    <location>
        <position position="1"/>
    </location>
</feature>
<name>A0A199UAV2_MANES</name>
<feature type="transmembrane region" description="Helical" evidence="1">
    <location>
        <begin position="6"/>
        <end position="26"/>
    </location>
</feature>
<gene>
    <name evidence="2" type="ORF">MANES_S055700</name>
</gene>
<reference evidence="2" key="1">
    <citation type="submission" date="2016-02" db="EMBL/GenBank/DDBJ databases">
        <title>WGS assembly of Manihot esculenta.</title>
        <authorList>
            <person name="Bredeson J.V."/>
            <person name="Prochnik S.E."/>
            <person name="Lyons J.B."/>
            <person name="Schmutz J."/>
            <person name="Grimwood J."/>
            <person name="Vrebalov J."/>
            <person name="Bart R.S."/>
            <person name="Amuge T."/>
            <person name="Ferguson M.E."/>
            <person name="Green R."/>
            <person name="Putnam N."/>
            <person name="Stites J."/>
            <person name="Rounsley S."/>
            <person name="Rokhsar D.S."/>
        </authorList>
    </citation>
    <scope>NUCLEOTIDE SEQUENCE [LARGE SCALE GENOMIC DNA]</scope>
    <source>
        <tissue evidence="2">Leaf</tissue>
    </source>
</reference>
<protein>
    <submittedName>
        <fullName evidence="2">Uncharacterized protein</fullName>
    </submittedName>
</protein>
<keyword evidence="1" id="KW-1133">Transmembrane helix</keyword>
<sequence>LWGPEEFLYASIAFLLFGTTLVIAAVREGILVIIPIVDSLAAGEDALPAPKLLDI</sequence>
<keyword evidence="1" id="KW-0472">Membrane</keyword>
<dbReference type="AlphaFoldDB" id="A0A199UAV2"/>
<accession>A0A199UAV2</accession>
<organism evidence="2">
    <name type="scientific">Manihot esculenta</name>
    <name type="common">Cassava</name>
    <name type="synonym">Jatropha manihot</name>
    <dbReference type="NCBI Taxonomy" id="3983"/>
    <lineage>
        <taxon>Eukaryota</taxon>
        <taxon>Viridiplantae</taxon>
        <taxon>Streptophyta</taxon>
        <taxon>Embryophyta</taxon>
        <taxon>Tracheophyta</taxon>
        <taxon>Spermatophyta</taxon>
        <taxon>Magnoliopsida</taxon>
        <taxon>eudicotyledons</taxon>
        <taxon>Gunneridae</taxon>
        <taxon>Pentapetalae</taxon>
        <taxon>rosids</taxon>
        <taxon>fabids</taxon>
        <taxon>Malpighiales</taxon>
        <taxon>Euphorbiaceae</taxon>
        <taxon>Crotonoideae</taxon>
        <taxon>Manihoteae</taxon>
        <taxon>Manihot</taxon>
    </lineage>
</organism>
<evidence type="ECO:0000256" key="1">
    <source>
        <dbReference type="SAM" id="Phobius"/>
    </source>
</evidence>
<evidence type="ECO:0000313" key="2">
    <source>
        <dbReference type="EMBL" id="OAY21804.1"/>
    </source>
</evidence>
<proteinExistence type="predicted"/>
<dbReference type="EMBL" id="KV450646">
    <property type="protein sequence ID" value="OAY21804.1"/>
    <property type="molecule type" value="Genomic_DNA"/>
</dbReference>